<keyword evidence="16" id="KW-0732">Signal</keyword>
<dbReference type="GO" id="GO:0046872">
    <property type="term" value="F:metal ion binding"/>
    <property type="evidence" value="ECO:0007669"/>
    <property type="project" value="UniProtKB-UniRule"/>
</dbReference>
<dbReference type="Pfam" id="PF01432">
    <property type="entry name" value="Peptidase_M3"/>
    <property type="match status" value="1"/>
</dbReference>
<keyword evidence="5 15" id="KW-0645">Protease</keyword>
<reference evidence="18 19" key="1">
    <citation type="submission" date="2018-07" db="EMBL/GenBank/DDBJ databases">
        <title>Dyella solisilvae sp. nov., isolated from the pine and broad-leaved mixed forest soil.</title>
        <authorList>
            <person name="Gao Z."/>
            <person name="Qiu L."/>
        </authorList>
    </citation>
    <scope>NUCLEOTIDE SEQUENCE [LARGE SCALE GENOMIC DNA]</scope>
    <source>
        <strain evidence="18 19">DHG54</strain>
    </source>
</reference>
<keyword evidence="4 18" id="KW-0121">Carboxypeptidase</keyword>
<dbReference type="PANTHER" id="PTHR43660:SF1">
    <property type="entry name" value="DIPEPTIDYL CARBOXYPEPTIDASE"/>
    <property type="match status" value="1"/>
</dbReference>
<evidence type="ECO:0000256" key="15">
    <source>
        <dbReference type="RuleBase" id="RU003435"/>
    </source>
</evidence>
<comment type="similarity">
    <text evidence="2 15">Belongs to the peptidase M3 family.</text>
</comment>
<organism evidence="18 19">
    <name type="scientific">Dyella solisilvae</name>
    <dbReference type="NCBI Taxonomy" id="1920168"/>
    <lineage>
        <taxon>Bacteria</taxon>
        <taxon>Pseudomonadati</taxon>
        <taxon>Pseudomonadota</taxon>
        <taxon>Gammaproteobacteria</taxon>
        <taxon>Lysobacterales</taxon>
        <taxon>Rhodanobacteraceae</taxon>
        <taxon>Dyella</taxon>
    </lineage>
</organism>
<evidence type="ECO:0000256" key="14">
    <source>
        <dbReference type="ARBA" id="ARBA00075608"/>
    </source>
</evidence>
<dbReference type="GO" id="GO:0006508">
    <property type="term" value="P:proteolysis"/>
    <property type="evidence" value="ECO:0007669"/>
    <property type="project" value="UniProtKB-KW"/>
</dbReference>
<evidence type="ECO:0000313" key="18">
    <source>
        <dbReference type="EMBL" id="RDI98597.1"/>
    </source>
</evidence>
<dbReference type="RefSeq" id="WP_114824687.1">
    <property type="nucleotide sequence ID" value="NZ_QQSY01000002.1"/>
</dbReference>
<evidence type="ECO:0000313" key="19">
    <source>
        <dbReference type="Proteomes" id="UP000254711"/>
    </source>
</evidence>
<keyword evidence="9 15" id="KW-0482">Metalloprotease</keyword>
<evidence type="ECO:0000256" key="12">
    <source>
        <dbReference type="ARBA" id="ARBA00066668"/>
    </source>
</evidence>
<dbReference type="AlphaFoldDB" id="A0A370K838"/>
<dbReference type="PROSITE" id="PS51257">
    <property type="entry name" value="PROKAR_LIPOPROTEIN"/>
    <property type="match status" value="1"/>
</dbReference>
<dbReference type="InterPro" id="IPR001567">
    <property type="entry name" value="Pept_M3A_M3B_dom"/>
</dbReference>
<dbReference type="InterPro" id="IPR024079">
    <property type="entry name" value="MetalloPept_cat_dom_sf"/>
</dbReference>
<evidence type="ECO:0000256" key="13">
    <source>
        <dbReference type="ARBA" id="ARBA00070755"/>
    </source>
</evidence>
<dbReference type="Proteomes" id="UP000254711">
    <property type="component" value="Unassembled WGS sequence"/>
</dbReference>
<evidence type="ECO:0000256" key="1">
    <source>
        <dbReference type="ARBA" id="ARBA00004496"/>
    </source>
</evidence>
<dbReference type="Gene3D" id="1.10.1370.10">
    <property type="entry name" value="Neurolysin, domain 3"/>
    <property type="match status" value="1"/>
</dbReference>
<evidence type="ECO:0000256" key="8">
    <source>
        <dbReference type="ARBA" id="ARBA00022833"/>
    </source>
</evidence>
<name>A0A370K838_9GAMM</name>
<dbReference type="EC" id="3.4.15.5" evidence="12"/>
<keyword evidence="19" id="KW-1185">Reference proteome</keyword>
<evidence type="ECO:0000256" key="2">
    <source>
        <dbReference type="ARBA" id="ARBA00006040"/>
    </source>
</evidence>
<evidence type="ECO:0000256" key="9">
    <source>
        <dbReference type="ARBA" id="ARBA00023049"/>
    </source>
</evidence>
<comment type="caution">
    <text evidence="18">The sequence shown here is derived from an EMBL/GenBank/DDBJ whole genome shotgun (WGS) entry which is preliminary data.</text>
</comment>
<evidence type="ECO:0000259" key="17">
    <source>
        <dbReference type="Pfam" id="PF01432"/>
    </source>
</evidence>
<dbReference type="InterPro" id="IPR045090">
    <property type="entry name" value="Pept_M3A_M3B"/>
</dbReference>
<dbReference type="Gene3D" id="3.40.390.10">
    <property type="entry name" value="Collagenase (Catalytic Domain)"/>
    <property type="match status" value="1"/>
</dbReference>
<feature type="signal peptide" evidence="16">
    <location>
        <begin position="1"/>
        <end position="16"/>
    </location>
</feature>
<comment type="subcellular location">
    <subcellularLocation>
        <location evidence="1">Cytoplasm</location>
    </subcellularLocation>
</comment>
<evidence type="ECO:0000256" key="10">
    <source>
        <dbReference type="ARBA" id="ARBA00052506"/>
    </source>
</evidence>
<proteinExistence type="inferred from homology"/>
<feature type="domain" description="Peptidase M3A/M3B catalytic" evidence="17">
    <location>
        <begin position="277"/>
        <end position="723"/>
    </location>
</feature>
<evidence type="ECO:0000256" key="3">
    <source>
        <dbReference type="ARBA" id="ARBA00022490"/>
    </source>
</evidence>
<dbReference type="InterPro" id="IPR024077">
    <property type="entry name" value="Neurolysin/TOP_dom2"/>
</dbReference>
<dbReference type="FunFam" id="1.10.1370.40:FF:000001">
    <property type="entry name" value="Dipeptidyl carboxypeptidase II"/>
    <property type="match status" value="1"/>
</dbReference>
<evidence type="ECO:0000256" key="6">
    <source>
        <dbReference type="ARBA" id="ARBA00022723"/>
    </source>
</evidence>
<dbReference type="CDD" id="cd06456">
    <property type="entry name" value="M3A_DCP"/>
    <property type="match status" value="1"/>
</dbReference>
<dbReference type="SUPFAM" id="SSF55486">
    <property type="entry name" value="Metalloproteases ('zincins'), catalytic domain"/>
    <property type="match status" value="1"/>
</dbReference>
<evidence type="ECO:0000256" key="4">
    <source>
        <dbReference type="ARBA" id="ARBA00022645"/>
    </source>
</evidence>
<dbReference type="InterPro" id="IPR034005">
    <property type="entry name" value="M3A_DCP"/>
</dbReference>
<protein>
    <recommendedName>
        <fullName evidence="13">Dipeptidyl carboxypeptidase</fullName>
        <ecNumber evidence="12">3.4.15.5</ecNumber>
    </recommendedName>
    <alternativeName>
        <fullName evidence="14">Peptidyl-dipeptidase Dcp</fullName>
    </alternativeName>
</protein>
<gene>
    <name evidence="18" type="ORF">DVT68_08705</name>
</gene>
<evidence type="ECO:0000256" key="11">
    <source>
        <dbReference type="ARBA" id="ARBA00054529"/>
    </source>
</evidence>
<dbReference type="EMBL" id="QQSY01000002">
    <property type="protein sequence ID" value="RDI98597.1"/>
    <property type="molecule type" value="Genomic_DNA"/>
</dbReference>
<dbReference type="GO" id="GO:0004222">
    <property type="term" value="F:metalloendopeptidase activity"/>
    <property type="evidence" value="ECO:0007669"/>
    <property type="project" value="InterPro"/>
</dbReference>
<comment type="cofactor">
    <cofactor evidence="15">
        <name>Zn(2+)</name>
        <dbReference type="ChEBI" id="CHEBI:29105"/>
    </cofactor>
    <text evidence="15">Binds 1 zinc ion.</text>
</comment>
<keyword evidence="8 15" id="KW-0862">Zinc</keyword>
<dbReference type="PANTHER" id="PTHR43660">
    <property type="entry name" value="DIPEPTIDYL CARBOXYPEPTIDASE"/>
    <property type="match status" value="1"/>
</dbReference>
<evidence type="ECO:0000256" key="7">
    <source>
        <dbReference type="ARBA" id="ARBA00022801"/>
    </source>
</evidence>
<dbReference type="GO" id="GO:0004180">
    <property type="term" value="F:carboxypeptidase activity"/>
    <property type="evidence" value="ECO:0007669"/>
    <property type="project" value="UniProtKB-KW"/>
</dbReference>
<keyword evidence="6 15" id="KW-0479">Metal-binding</keyword>
<evidence type="ECO:0000256" key="16">
    <source>
        <dbReference type="SAM" id="SignalP"/>
    </source>
</evidence>
<evidence type="ECO:0000256" key="5">
    <source>
        <dbReference type="ARBA" id="ARBA00022670"/>
    </source>
</evidence>
<dbReference type="NCBIfam" id="NF007624">
    <property type="entry name" value="PRK10280.1"/>
    <property type="match status" value="1"/>
</dbReference>
<feature type="chain" id="PRO_5016852170" description="Dipeptidyl carboxypeptidase" evidence="16">
    <location>
        <begin position="17"/>
        <end position="733"/>
    </location>
</feature>
<sequence>MLRLRTLVIATSIALAACSQQSNEQAQQPAPASTAPAKAASAAPSNEASAVNPFFAPSTLPFQAPPFDKITDADYMPAFIEGMKQHLAEIQQIADNPEPPTFENTFIPMEKSGQLLRRVMRAFDAVSGANTNDTLQKVQEDVAPKLAEHQDAIVMNDKLFKRIETIFEQRDTLKLDPESRRLVEVTYKNFVRGGAKLSDADKTKLKDLNKEESTISTQFTNKLLAATKAGALVVDDKTKLDGLSDGDLAAAAEAAKGRKLDGKWVIPLQNTTQQPALQNLNDRATREQLFKASWNRAEKGDANDTRELIARLAQLRAEQAKLLGFPNYASWKLENQMAKTPEAALTFMGKLAPAATARAEREAKDIQDVIDQQNGGFKVEAWDWNHYAEQVRKAKYDLDEAQIKPYFELDNVLQNGVFYAANQLYGLTFKERKDIPVWQPDVRVFEVFDKDGTSMALFYCDYFKRDNKQGGAWMSNLVEQSKLMGTKPVIFNVANFTKPAPGQPALLSFDDVITMFHEFGHGLHGIFADTQYPSLSGANTARDFVEFPSQFNEHWATDPKIFANYAKNYKTGEPMPAELVEKIKKAKTFNKGYDMTELVSAALLDMSWHTLSADTPKQDPDKFETEALTKAKVNLSYVPPRYRSSYFQHIWGNGYAAGYYAYLWTQMLADDAFQGFVDKGGLTRENGDRFRAMILSRGNTEDLAQMYKNWRGKDPSIEPMLLNRGLKEAPQKK</sequence>
<dbReference type="Gene3D" id="1.10.1370.40">
    <property type="match status" value="1"/>
</dbReference>
<comment type="catalytic activity">
    <reaction evidence="10">
        <text>Hydrolysis of unblocked, C-terminal dipeptides from oligopeptides, with broad specificity. Does not hydrolyze bonds in which P1' is Pro, or both P1 and P1' are Gly.</text>
        <dbReference type="EC" id="3.4.15.5"/>
    </reaction>
</comment>
<dbReference type="FunFam" id="3.40.390.10:FF:000009">
    <property type="entry name" value="Oligopeptidase A"/>
    <property type="match status" value="1"/>
</dbReference>
<dbReference type="OrthoDB" id="9773538at2"/>
<dbReference type="GO" id="GO:0008241">
    <property type="term" value="F:peptidyl-dipeptidase activity"/>
    <property type="evidence" value="ECO:0007669"/>
    <property type="project" value="UniProtKB-EC"/>
</dbReference>
<comment type="function">
    <text evidence="11">Removes dipeptides from the C-termini of N-blocked tripeptides, tetrapeptides and larger peptides.</text>
</comment>
<keyword evidence="7 15" id="KW-0378">Hydrolase</keyword>
<dbReference type="GO" id="GO:0005829">
    <property type="term" value="C:cytosol"/>
    <property type="evidence" value="ECO:0007669"/>
    <property type="project" value="TreeGrafter"/>
</dbReference>
<accession>A0A370K838</accession>
<keyword evidence="3" id="KW-0963">Cytoplasm</keyword>